<evidence type="ECO:0000313" key="2">
    <source>
        <dbReference type="Proteomes" id="UP001156836"/>
    </source>
</evidence>
<evidence type="ECO:0000313" key="1">
    <source>
        <dbReference type="EMBL" id="GLS03067.1"/>
    </source>
</evidence>
<comment type="caution">
    <text evidence="1">The sequence shown here is derived from an EMBL/GenBank/DDBJ whole genome shotgun (WGS) entry which is preliminary data.</text>
</comment>
<dbReference type="RefSeq" id="WP_018748316.1">
    <property type="nucleotide sequence ID" value="NZ_BSOZ01000002.1"/>
</dbReference>
<sequence>MTPSELEQQFGAAYRATRYVVPSLALTLRVDAPHPDLDAELQRRGVAEWAFVSACNPYSAAQLCAHENLARHQNLIDAVRAAGWGCFEGAGEPVAGDWAAEPSLLILGIGRDEALALGRCFEQNAVVLGRLGGVAELAWCR</sequence>
<keyword evidence="2" id="KW-1185">Reference proteome</keyword>
<name>A0ABQ6BS52_9NEIS</name>
<evidence type="ECO:0008006" key="3">
    <source>
        <dbReference type="Google" id="ProtNLM"/>
    </source>
</evidence>
<dbReference type="Proteomes" id="UP001156836">
    <property type="component" value="Unassembled WGS sequence"/>
</dbReference>
<dbReference type="InterPro" id="IPR021710">
    <property type="entry name" value="DUF3293"/>
</dbReference>
<accession>A0ABQ6BS52</accession>
<dbReference type="EMBL" id="BSOZ01000002">
    <property type="protein sequence ID" value="GLS03067.1"/>
    <property type="molecule type" value="Genomic_DNA"/>
</dbReference>
<protein>
    <recommendedName>
        <fullName evidence="3">DUF3293 domain-containing protein</fullName>
    </recommendedName>
</protein>
<reference evidence="2" key="1">
    <citation type="journal article" date="2019" name="Int. J. Syst. Evol. Microbiol.">
        <title>The Global Catalogue of Microorganisms (GCM) 10K type strain sequencing project: providing services to taxonomists for standard genome sequencing and annotation.</title>
        <authorList>
            <consortium name="The Broad Institute Genomics Platform"/>
            <consortium name="The Broad Institute Genome Sequencing Center for Infectious Disease"/>
            <person name="Wu L."/>
            <person name="Ma J."/>
        </authorList>
    </citation>
    <scope>NUCLEOTIDE SEQUENCE [LARGE SCALE GENOMIC DNA]</scope>
    <source>
        <strain evidence="2">NBRC 104970</strain>
    </source>
</reference>
<organism evidence="1 2">
    <name type="scientific">Chitiniphilus shinanonensis</name>
    <dbReference type="NCBI Taxonomy" id="553088"/>
    <lineage>
        <taxon>Bacteria</taxon>
        <taxon>Pseudomonadati</taxon>
        <taxon>Pseudomonadota</taxon>
        <taxon>Betaproteobacteria</taxon>
        <taxon>Neisseriales</taxon>
        <taxon>Chitinibacteraceae</taxon>
        <taxon>Chitiniphilus</taxon>
    </lineage>
</organism>
<gene>
    <name evidence="1" type="ORF">GCM10007860_02100</name>
</gene>
<dbReference type="Pfam" id="PF11697">
    <property type="entry name" value="DUF3293"/>
    <property type="match status" value="1"/>
</dbReference>
<proteinExistence type="predicted"/>